<organism evidence="1">
    <name type="scientific">Solanum lycopersicum</name>
    <name type="common">Tomato</name>
    <name type="synonym">Lycopersicon esculentum</name>
    <dbReference type="NCBI Taxonomy" id="4081"/>
    <lineage>
        <taxon>Eukaryota</taxon>
        <taxon>Viridiplantae</taxon>
        <taxon>Streptophyta</taxon>
        <taxon>Embryophyta</taxon>
        <taxon>Tracheophyta</taxon>
        <taxon>Spermatophyta</taxon>
        <taxon>Magnoliopsida</taxon>
        <taxon>eudicotyledons</taxon>
        <taxon>Gunneridae</taxon>
        <taxon>Pentapetalae</taxon>
        <taxon>asterids</taxon>
        <taxon>lamiids</taxon>
        <taxon>Solanales</taxon>
        <taxon>Solanaceae</taxon>
        <taxon>Solanoideae</taxon>
        <taxon>Solaneae</taxon>
        <taxon>Solanum</taxon>
        <taxon>Solanum subgen. Lycopersicon</taxon>
    </lineage>
</organism>
<keyword evidence="2" id="KW-1185">Reference proteome</keyword>
<reference evidence="1" key="2">
    <citation type="submission" date="2019-01" db="UniProtKB">
        <authorList>
            <consortium name="EnsemblPlants"/>
        </authorList>
    </citation>
    <scope>IDENTIFICATION</scope>
    <source>
        <strain evidence="1">cv. Heinz 1706</strain>
    </source>
</reference>
<dbReference type="InParanoid" id="A0A3Q7J0L6"/>
<accession>A0A3Q7J0L6</accession>
<name>A0A3Q7J0L6_SOLLC</name>
<sequence length="106" mass="11670">MISSIKKSSFFSTFFECSSTAYSLSISANLAVQCISKSSAYSSNSPLRNIFFRDSLVELKIRMNIVNASATELKCCGNLLREATLTASLSLIFFTISGKHLQMMFA</sequence>
<evidence type="ECO:0000313" key="1">
    <source>
        <dbReference type="EnsemblPlants" id="Solyc11g069980.2.1.1"/>
    </source>
</evidence>
<reference evidence="1" key="1">
    <citation type="journal article" date="2012" name="Nature">
        <title>The tomato genome sequence provides insights into fleshy fruit evolution.</title>
        <authorList>
            <consortium name="Tomato Genome Consortium"/>
        </authorList>
    </citation>
    <scope>NUCLEOTIDE SEQUENCE [LARGE SCALE GENOMIC DNA]</scope>
    <source>
        <strain evidence="1">cv. Heinz 1706</strain>
    </source>
</reference>
<dbReference type="Proteomes" id="UP000004994">
    <property type="component" value="Chromosome 11"/>
</dbReference>
<evidence type="ECO:0000313" key="2">
    <source>
        <dbReference type="Proteomes" id="UP000004994"/>
    </source>
</evidence>
<proteinExistence type="predicted"/>
<dbReference type="AlphaFoldDB" id="A0A3Q7J0L6"/>
<protein>
    <submittedName>
        <fullName evidence="1">Uncharacterized protein</fullName>
    </submittedName>
</protein>
<dbReference type="Gramene" id="Solyc11g069980.2.1">
    <property type="protein sequence ID" value="Solyc11g069980.2.1.1"/>
    <property type="gene ID" value="Solyc11g069980.2"/>
</dbReference>
<dbReference type="EnsemblPlants" id="Solyc11g069980.2.1">
    <property type="protein sequence ID" value="Solyc11g069980.2.1.1"/>
    <property type="gene ID" value="Solyc11g069980.2"/>
</dbReference>